<dbReference type="InterPro" id="IPR051043">
    <property type="entry name" value="Sulfatase_Mod_Factor_Kinase"/>
</dbReference>
<keyword evidence="3" id="KW-1185">Reference proteome</keyword>
<dbReference type="PANTHER" id="PTHR23150">
    <property type="entry name" value="SULFATASE MODIFYING FACTOR 1, 2"/>
    <property type="match status" value="1"/>
</dbReference>
<dbReference type="Pfam" id="PF03781">
    <property type="entry name" value="FGE-sulfatase"/>
    <property type="match status" value="1"/>
</dbReference>
<feature type="domain" description="Sulfatase-modifying factor enzyme-like" evidence="1">
    <location>
        <begin position="161"/>
        <end position="312"/>
    </location>
</feature>
<accession>A0A0K1Q4D3</accession>
<dbReference type="Gene3D" id="3.90.1580.10">
    <property type="entry name" value="paralog of FGE (formylglycine-generating enzyme)"/>
    <property type="match status" value="1"/>
</dbReference>
<protein>
    <recommendedName>
        <fullName evidence="1">Sulfatase-modifying factor enzyme-like domain-containing protein</fullName>
    </recommendedName>
</protein>
<evidence type="ECO:0000313" key="3">
    <source>
        <dbReference type="Proteomes" id="UP000064967"/>
    </source>
</evidence>
<dbReference type="KEGG" id="llu:AKJ09_07364"/>
<gene>
    <name evidence="2" type="ORF">AKJ09_07364</name>
</gene>
<dbReference type="InterPro" id="IPR016187">
    <property type="entry name" value="CTDL_fold"/>
</dbReference>
<evidence type="ECO:0000259" key="1">
    <source>
        <dbReference type="Pfam" id="PF03781"/>
    </source>
</evidence>
<dbReference type="InterPro" id="IPR042095">
    <property type="entry name" value="SUMF_sf"/>
</dbReference>
<reference evidence="2 3" key="1">
    <citation type="submission" date="2015-08" db="EMBL/GenBank/DDBJ databases">
        <authorList>
            <person name="Babu N.S."/>
            <person name="Beckwith C.J."/>
            <person name="Beseler K.G."/>
            <person name="Brison A."/>
            <person name="Carone J.V."/>
            <person name="Caskin T.P."/>
            <person name="Diamond M."/>
            <person name="Durham M.E."/>
            <person name="Foxe J.M."/>
            <person name="Go M."/>
            <person name="Henderson B.A."/>
            <person name="Jones I.B."/>
            <person name="McGettigan J.A."/>
            <person name="Micheletti S.J."/>
            <person name="Nasrallah M.E."/>
            <person name="Ortiz D."/>
            <person name="Piller C.R."/>
            <person name="Privatt S.R."/>
            <person name="Schneider S.L."/>
            <person name="Sharp S."/>
            <person name="Smith T.C."/>
            <person name="Stanton J.D."/>
            <person name="Ullery H.E."/>
            <person name="Wilson R.J."/>
            <person name="Serrano M.G."/>
            <person name="Buck G."/>
            <person name="Lee V."/>
            <person name="Wang Y."/>
            <person name="Carvalho R."/>
            <person name="Voegtly L."/>
            <person name="Shi R."/>
            <person name="Duckworth R."/>
            <person name="Johnson A."/>
            <person name="Loviza R."/>
            <person name="Walstead R."/>
            <person name="Shah Z."/>
            <person name="Kiflezghi M."/>
            <person name="Wade K."/>
            <person name="Ball S.L."/>
            <person name="Bradley K.W."/>
            <person name="Asai D.J."/>
            <person name="Bowman C.A."/>
            <person name="Russell D.A."/>
            <person name="Pope W.H."/>
            <person name="Jacobs-Sera D."/>
            <person name="Hendrix R.W."/>
            <person name="Hatfull G.F."/>
        </authorList>
    </citation>
    <scope>NUCLEOTIDE SEQUENCE [LARGE SCALE GENOMIC DNA]</scope>
    <source>
        <strain evidence="2 3">DSM 27648</strain>
    </source>
</reference>
<proteinExistence type="predicted"/>
<dbReference type="STRING" id="1391654.AKJ09_07364"/>
<dbReference type="InterPro" id="IPR005532">
    <property type="entry name" value="SUMF_dom"/>
</dbReference>
<name>A0A0K1Q4D3_9BACT</name>
<evidence type="ECO:0000313" key="2">
    <source>
        <dbReference type="EMBL" id="AKV00701.1"/>
    </source>
</evidence>
<dbReference type="PANTHER" id="PTHR23150:SF19">
    <property type="entry name" value="FORMYLGLYCINE-GENERATING ENZYME"/>
    <property type="match status" value="1"/>
</dbReference>
<dbReference type="SUPFAM" id="SSF56436">
    <property type="entry name" value="C-type lectin-like"/>
    <property type="match status" value="1"/>
</dbReference>
<dbReference type="EMBL" id="CP012333">
    <property type="protein sequence ID" value="AKV00701.1"/>
    <property type="molecule type" value="Genomic_DNA"/>
</dbReference>
<dbReference type="Proteomes" id="UP000064967">
    <property type="component" value="Chromosome"/>
</dbReference>
<dbReference type="GO" id="GO:0120147">
    <property type="term" value="F:formylglycine-generating oxidase activity"/>
    <property type="evidence" value="ECO:0007669"/>
    <property type="project" value="TreeGrafter"/>
</dbReference>
<dbReference type="AlphaFoldDB" id="A0A0K1Q4D3"/>
<organism evidence="2 3">
    <name type="scientific">Labilithrix luteola</name>
    <dbReference type="NCBI Taxonomy" id="1391654"/>
    <lineage>
        <taxon>Bacteria</taxon>
        <taxon>Pseudomonadati</taxon>
        <taxon>Myxococcota</taxon>
        <taxon>Polyangia</taxon>
        <taxon>Polyangiales</taxon>
        <taxon>Labilitrichaceae</taxon>
        <taxon>Labilithrix</taxon>
    </lineage>
</organism>
<sequence length="328" mass="34992">MLLSRFSRFSRFSHFSRISRVSLGLALVVVASAASIGRAASPDKAPAECRAQVANALKLLEPCLGSSSRKIAKGNAGTLEHAISTYVPGHLHAVDEGTLPPVHPSAKCPSDMALAFGRFCVDRYEGSLVERLADGSTTDFSPYTTPLDGHVYLARSVAGVVPQGYISASQAANACKAVGKRLCQAVEWRAACAGSEGYAYPYGPTRIVGKCHDTGVAPMLTYHADTMKRGWGLTELNDPRNNQLEGGLAKTGTFPDCVNDFGVYDMVGNLHEWTADPNGTFQGGYWLDTSQHGDGCAYRTISHGYTYHDYSTGFRCCADVALPVASAP</sequence>